<keyword evidence="3" id="KW-1185">Reference proteome</keyword>
<name>A0A4Y7KHL6_PAPSO</name>
<evidence type="ECO:0000313" key="3">
    <source>
        <dbReference type="Proteomes" id="UP000316621"/>
    </source>
</evidence>
<dbReference type="Gramene" id="RZC71862">
    <property type="protein sequence ID" value="RZC71862"/>
    <property type="gene ID" value="C5167_034994"/>
</dbReference>
<dbReference type="InterPro" id="IPR006527">
    <property type="entry name" value="F-box-assoc_dom_typ1"/>
</dbReference>
<protein>
    <recommendedName>
        <fullName evidence="1">F-box associated beta-propeller type 1 domain-containing protein</fullName>
    </recommendedName>
</protein>
<evidence type="ECO:0000259" key="1">
    <source>
        <dbReference type="Pfam" id="PF07734"/>
    </source>
</evidence>
<proteinExistence type="predicted"/>
<organism evidence="2 3">
    <name type="scientific">Papaver somniferum</name>
    <name type="common">Opium poppy</name>
    <dbReference type="NCBI Taxonomy" id="3469"/>
    <lineage>
        <taxon>Eukaryota</taxon>
        <taxon>Viridiplantae</taxon>
        <taxon>Streptophyta</taxon>
        <taxon>Embryophyta</taxon>
        <taxon>Tracheophyta</taxon>
        <taxon>Spermatophyta</taxon>
        <taxon>Magnoliopsida</taxon>
        <taxon>Ranunculales</taxon>
        <taxon>Papaveraceae</taxon>
        <taxon>Papaveroideae</taxon>
        <taxon>Papaver</taxon>
    </lineage>
</organism>
<sequence length="454" mass="52649">MQSDYSGWNVKYHVNLEVLTNSYFERLELLIHSKFSVLLVHEEGDSPSLVLQIQNEIISYDIRSRRFIKLHDLSQEWLSIISSQDFIRDHYLVRNRSLPFVPRLFILQVTVGFLPKTYKIKCYYSHPSGLIPFKTFIFFLSERKFSKSSAPFETLAFNNDPSDIKIIHSCNGLFICRSYRTYYGDFSYYVYNPSTKCLKPLHPSPFRKSSVFQRICSVNMVYDPLRSNYYEVVFIWSSSDRDTFQIETYSSKTDSWRLPGDGFSAPVNTFCSPAGVYWNGSLHWINRDCSLYFNASKELLKTMPSVGRLSVHHSSATQFDILEMDIDYTGWTVKYSVDLEELTTAYPEMVRADYDFSILLIEEDEVSSNLLISIPDKIISYNLKEMSFQKLHDLPSIPNGGARVTAPRYSAYRLFSVGTVGKFFALSCDGKTKSNSYLFLLLKLNLNSYMNYNK</sequence>
<dbReference type="PANTHER" id="PTHR31672">
    <property type="entry name" value="BNACNNG10540D PROTEIN"/>
    <property type="match status" value="1"/>
</dbReference>
<feature type="domain" description="F-box associated beta-propeller type 1" evidence="1">
    <location>
        <begin position="149"/>
        <end position="287"/>
    </location>
</feature>
<accession>A0A4Y7KHL6</accession>
<evidence type="ECO:0000313" key="2">
    <source>
        <dbReference type="EMBL" id="RZC71862.1"/>
    </source>
</evidence>
<reference evidence="2 3" key="1">
    <citation type="journal article" date="2018" name="Science">
        <title>The opium poppy genome and morphinan production.</title>
        <authorList>
            <person name="Guo L."/>
            <person name="Winzer T."/>
            <person name="Yang X."/>
            <person name="Li Y."/>
            <person name="Ning Z."/>
            <person name="He Z."/>
            <person name="Teodor R."/>
            <person name="Lu Y."/>
            <person name="Bowser T.A."/>
            <person name="Graham I.A."/>
            <person name="Ye K."/>
        </authorList>
    </citation>
    <scope>NUCLEOTIDE SEQUENCE [LARGE SCALE GENOMIC DNA]</scope>
    <source>
        <strain evidence="3">cv. HN1</strain>
        <tissue evidence="2">Leaves</tissue>
    </source>
</reference>
<dbReference type="Proteomes" id="UP000316621">
    <property type="component" value="Chromosome 7"/>
</dbReference>
<dbReference type="EMBL" id="CM010721">
    <property type="protein sequence ID" value="RZC71862.1"/>
    <property type="molecule type" value="Genomic_DNA"/>
</dbReference>
<dbReference type="OMA" id="HMETLAY"/>
<gene>
    <name evidence="2" type="ORF">C5167_034994</name>
</gene>
<dbReference type="AlphaFoldDB" id="A0A4Y7KHL6"/>
<dbReference type="InterPro" id="IPR050796">
    <property type="entry name" value="SCF_F-box_component"/>
</dbReference>
<dbReference type="PANTHER" id="PTHR31672:SF13">
    <property type="entry name" value="F-BOX PROTEIN CPR30-LIKE"/>
    <property type="match status" value="1"/>
</dbReference>
<dbReference type="Pfam" id="PF07734">
    <property type="entry name" value="FBA_1"/>
    <property type="match status" value="1"/>
</dbReference>
<dbReference type="STRING" id="3469.A0A4Y7KHL6"/>